<dbReference type="PANTHER" id="PTHR23502">
    <property type="entry name" value="MAJOR FACILITATOR SUPERFAMILY"/>
    <property type="match status" value="1"/>
</dbReference>
<dbReference type="SUPFAM" id="SSF103473">
    <property type="entry name" value="MFS general substrate transporter"/>
    <property type="match status" value="1"/>
</dbReference>
<feature type="transmembrane region" description="Helical" evidence="6">
    <location>
        <begin position="323"/>
        <end position="343"/>
    </location>
</feature>
<dbReference type="InterPro" id="IPR011701">
    <property type="entry name" value="MFS"/>
</dbReference>
<name>A0A9N9LC33_9HELO</name>
<feature type="transmembrane region" description="Helical" evidence="6">
    <location>
        <begin position="111"/>
        <end position="130"/>
    </location>
</feature>
<comment type="subcellular location">
    <subcellularLocation>
        <location evidence="1">Membrane</location>
        <topology evidence="1">Multi-pass membrane protein</topology>
    </subcellularLocation>
</comment>
<comment type="caution">
    <text evidence="8">The sequence shown here is derived from an EMBL/GenBank/DDBJ whole genome shotgun (WGS) entry which is preliminary data.</text>
</comment>
<sequence>MAPQESNKEKALPVSKSASNSVHEPSIVESSTEEYSVFTKSQKRWITFMIAFVAWFSTLSSFIYFPAVSLIASDLHTTIEGVNITITSYLIASAIIPSVIGPVADMTGRRPVYIVTLFIYLMANIGIALQKSLASLIILRMVQSAGISGSFAVTYGAIGDIASPAERGSFVGIVALGTNSAPSIGPLIGGLIAANAGWRWIFWFLSIASGLCLVLLVFLLPETARNIVGNGNREPNWKGRLPYPKLMGLRPAVGVNPLPEMERKKPLLSIINPLAALRTLFRRDTAINVLSISIWYVTWTCIQASLSTVFIEVYRINQLQAGLVYIPFGVGVCIAAYLTGKLLNRDYRIVAERLGFQIDRTRDENMNQFPIEKARLRSIFYPLLTCSLTIIGYGWTLKARTHIAAPLILQFIIGGCLQVCFTTMNTLLIDQHPQAPSTAQAASSILRCIFAAIGSAVQDIVLRLIGPGWFFFILAMICMLCVPLLLLERSPRARPR</sequence>
<evidence type="ECO:0000313" key="8">
    <source>
        <dbReference type="EMBL" id="CAG8961442.1"/>
    </source>
</evidence>
<dbReference type="Pfam" id="PF07690">
    <property type="entry name" value="MFS_1"/>
    <property type="match status" value="1"/>
</dbReference>
<dbReference type="OrthoDB" id="440553at2759"/>
<feature type="transmembrane region" description="Helical" evidence="6">
    <location>
        <begin position="136"/>
        <end position="158"/>
    </location>
</feature>
<evidence type="ECO:0000256" key="3">
    <source>
        <dbReference type="ARBA" id="ARBA00022692"/>
    </source>
</evidence>
<feature type="transmembrane region" description="Helical" evidence="6">
    <location>
        <begin position="86"/>
        <end position="104"/>
    </location>
</feature>
<evidence type="ECO:0000313" key="9">
    <source>
        <dbReference type="Proteomes" id="UP000696280"/>
    </source>
</evidence>
<dbReference type="GO" id="GO:0022857">
    <property type="term" value="F:transmembrane transporter activity"/>
    <property type="evidence" value="ECO:0007669"/>
    <property type="project" value="InterPro"/>
</dbReference>
<dbReference type="FunFam" id="1.20.1720.10:FF:000009">
    <property type="entry name" value="MFS multidrug transporter"/>
    <property type="match status" value="1"/>
</dbReference>
<evidence type="ECO:0000256" key="6">
    <source>
        <dbReference type="SAM" id="Phobius"/>
    </source>
</evidence>
<evidence type="ECO:0000259" key="7">
    <source>
        <dbReference type="PROSITE" id="PS50850"/>
    </source>
</evidence>
<evidence type="ECO:0000256" key="4">
    <source>
        <dbReference type="ARBA" id="ARBA00022989"/>
    </source>
</evidence>
<feature type="transmembrane region" description="Helical" evidence="6">
    <location>
        <begin position="170"/>
        <end position="194"/>
    </location>
</feature>
<feature type="transmembrane region" description="Helical" evidence="6">
    <location>
        <begin position="441"/>
        <end position="462"/>
    </location>
</feature>
<keyword evidence="4 6" id="KW-1133">Transmembrane helix</keyword>
<gene>
    <name evidence="8" type="ORF">HYFRA_00013892</name>
</gene>
<proteinExistence type="predicted"/>
<protein>
    <recommendedName>
        <fullName evidence="7">Major facilitator superfamily (MFS) profile domain-containing protein</fullName>
    </recommendedName>
</protein>
<reference evidence="8" key="1">
    <citation type="submission" date="2021-07" db="EMBL/GenBank/DDBJ databases">
        <authorList>
            <person name="Durling M."/>
        </authorList>
    </citation>
    <scope>NUCLEOTIDE SEQUENCE</scope>
</reference>
<feature type="domain" description="Major facilitator superfamily (MFS) profile" evidence="7">
    <location>
        <begin position="46"/>
        <end position="493"/>
    </location>
</feature>
<feature type="transmembrane region" description="Helical" evidence="6">
    <location>
        <begin position="379"/>
        <end position="397"/>
    </location>
</feature>
<feature type="transmembrane region" description="Helical" evidence="6">
    <location>
        <begin position="468"/>
        <end position="487"/>
    </location>
</feature>
<evidence type="ECO:0000256" key="2">
    <source>
        <dbReference type="ARBA" id="ARBA00022448"/>
    </source>
</evidence>
<dbReference type="PANTHER" id="PTHR23502:SF51">
    <property type="entry name" value="QUINIDINE RESISTANCE PROTEIN 1-RELATED"/>
    <property type="match status" value="1"/>
</dbReference>
<feature type="transmembrane region" description="Helical" evidence="6">
    <location>
        <begin position="403"/>
        <end position="429"/>
    </location>
</feature>
<accession>A0A9N9LC33</accession>
<feature type="transmembrane region" description="Helical" evidence="6">
    <location>
        <begin position="287"/>
        <end position="311"/>
    </location>
</feature>
<dbReference type="PROSITE" id="PS50850">
    <property type="entry name" value="MFS"/>
    <property type="match status" value="1"/>
</dbReference>
<evidence type="ECO:0000256" key="1">
    <source>
        <dbReference type="ARBA" id="ARBA00004141"/>
    </source>
</evidence>
<dbReference type="InterPro" id="IPR036259">
    <property type="entry name" value="MFS_trans_sf"/>
</dbReference>
<organism evidence="8 9">
    <name type="scientific">Hymenoscyphus fraxineus</name>
    <dbReference type="NCBI Taxonomy" id="746836"/>
    <lineage>
        <taxon>Eukaryota</taxon>
        <taxon>Fungi</taxon>
        <taxon>Dikarya</taxon>
        <taxon>Ascomycota</taxon>
        <taxon>Pezizomycotina</taxon>
        <taxon>Leotiomycetes</taxon>
        <taxon>Helotiales</taxon>
        <taxon>Helotiaceae</taxon>
        <taxon>Hymenoscyphus</taxon>
    </lineage>
</organism>
<keyword evidence="2" id="KW-0813">Transport</keyword>
<keyword evidence="9" id="KW-1185">Reference proteome</keyword>
<dbReference type="InterPro" id="IPR020846">
    <property type="entry name" value="MFS_dom"/>
</dbReference>
<dbReference type="GO" id="GO:0005886">
    <property type="term" value="C:plasma membrane"/>
    <property type="evidence" value="ECO:0007669"/>
    <property type="project" value="TreeGrafter"/>
</dbReference>
<dbReference type="AlphaFoldDB" id="A0A9N9LC33"/>
<feature type="transmembrane region" description="Helical" evidence="6">
    <location>
        <begin position="200"/>
        <end position="220"/>
    </location>
</feature>
<keyword evidence="5 6" id="KW-0472">Membrane</keyword>
<dbReference type="Proteomes" id="UP000696280">
    <property type="component" value="Unassembled WGS sequence"/>
</dbReference>
<dbReference type="EMBL" id="CAJVRL010000109">
    <property type="protein sequence ID" value="CAG8961442.1"/>
    <property type="molecule type" value="Genomic_DNA"/>
</dbReference>
<keyword evidence="3 6" id="KW-0812">Transmembrane</keyword>
<evidence type="ECO:0000256" key="5">
    <source>
        <dbReference type="ARBA" id="ARBA00023136"/>
    </source>
</evidence>
<dbReference type="Gene3D" id="1.20.1250.20">
    <property type="entry name" value="MFS general substrate transporter like domains"/>
    <property type="match status" value="1"/>
</dbReference>
<feature type="transmembrane region" description="Helical" evidence="6">
    <location>
        <begin position="45"/>
        <end position="66"/>
    </location>
</feature>